<dbReference type="PRINTS" id="PR00096">
    <property type="entry name" value="GATASE"/>
</dbReference>
<dbReference type="GO" id="GO:0004088">
    <property type="term" value="F:carbamoyl-phosphate synthase (glutamine-hydrolyzing) activity"/>
    <property type="evidence" value="ECO:0007669"/>
    <property type="project" value="UniProtKB-UniRule"/>
</dbReference>
<keyword evidence="8 11" id="KW-0665">Pyrimidine biosynthesis</keyword>
<dbReference type="SUPFAM" id="SSF52021">
    <property type="entry name" value="Carbamoyl phosphate synthetase, small subunit N-terminal domain"/>
    <property type="match status" value="1"/>
</dbReference>
<dbReference type="NCBIfam" id="NF009475">
    <property type="entry name" value="PRK12838.1"/>
    <property type="match status" value="1"/>
</dbReference>
<protein>
    <recommendedName>
        <fullName evidence="11">Carbamoyl phosphate synthase small chain</fullName>
        <ecNumber evidence="11">6.3.5.5</ecNumber>
    </recommendedName>
    <alternativeName>
        <fullName evidence="11">Carbamoyl phosphate synthetase glutamine chain</fullName>
    </alternativeName>
</protein>
<dbReference type="AlphaFoldDB" id="A0A136WI55"/>
<dbReference type="InterPro" id="IPR029062">
    <property type="entry name" value="Class_I_gatase-like"/>
</dbReference>
<dbReference type="OrthoDB" id="9804328at2"/>
<dbReference type="GO" id="GO:0006207">
    <property type="term" value="P:'de novo' pyrimidine nucleobase biosynthetic process"/>
    <property type="evidence" value="ECO:0007669"/>
    <property type="project" value="InterPro"/>
</dbReference>
<dbReference type="GO" id="GO:0004359">
    <property type="term" value="F:glutaminase activity"/>
    <property type="evidence" value="ECO:0007669"/>
    <property type="project" value="RHEA"/>
</dbReference>
<dbReference type="PANTHER" id="PTHR43418">
    <property type="entry name" value="MULTIFUNCTIONAL TRYPTOPHAN BIOSYNTHESIS PROTEIN-RELATED"/>
    <property type="match status" value="1"/>
</dbReference>
<comment type="pathway">
    <text evidence="1 11">Pyrimidine metabolism; UMP biosynthesis via de novo pathway; (S)-dihydroorotate from bicarbonate: step 1/3.</text>
</comment>
<evidence type="ECO:0000259" key="12">
    <source>
        <dbReference type="SMART" id="SM01097"/>
    </source>
</evidence>
<keyword evidence="5 11" id="KW-0547">Nucleotide-binding</keyword>
<dbReference type="SUPFAM" id="SSF52317">
    <property type="entry name" value="Class I glutamine amidotransferase-like"/>
    <property type="match status" value="1"/>
</dbReference>
<dbReference type="InterPro" id="IPR035686">
    <property type="entry name" value="CPSase_GATase1"/>
</dbReference>
<dbReference type="RefSeq" id="WP_066083620.1">
    <property type="nucleotide sequence ID" value="NZ_LRVM01000001.1"/>
</dbReference>
<dbReference type="PATRIC" id="fig|36847.3.peg.273"/>
<evidence type="ECO:0000256" key="5">
    <source>
        <dbReference type="ARBA" id="ARBA00022741"/>
    </source>
</evidence>
<dbReference type="EC" id="6.3.5.5" evidence="11"/>
<keyword evidence="6 11" id="KW-0067">ATP-binding</keyword>
<evidence type="ECO:0000313" key="13">
    <source>
        <dbReference type="EMBL" id="KXL54123.1"/>
    </source>
</evidence>
<accession>A0A136WI55</accession>
<dbReference type="PANTHER" id="PTHR43418:SF7">
    <property type="entry name" value="CARBAMOYL-PHOSPHATE SYNTHASE SMALL CHAIN"/>
    <property type="match status" value="1"/>
</dbReference>
<dbReference type="NCBIfam" id="TIGR01368">
    <property type="entry name" value="CPSaseIIsmall"/>
    <property type="match status" value="1"/>
</dbReference>
<evidence type="ECO:0000313" key="14">
    <source>
        <dbReference type="Proteomes" id="UP000070539"/>
    </source>
</evidence>
<evidence type="ECO:0000256" key="8">
    <source>
        <dbReference type="ARBA" id="ARBA00022975"/>
    </source>
</evidence>
<comment type="function">
    <text evidence="11">Small subunit of the glutamine-dependent carbamoyl phosphate synthetase (CPSase). CPSase catalyzes the formation of carbamoyl phosphate from the ammonia moiety of glutamine, carbonate, and phosphate donated by ATP, constituting the first step of 2 biosynthetic pathways, one leading to arginine and/or urea and the other to pyrimidine nucleotides. The small subunit (glutamine amidotransferase) binds and cleaves glutamine to supply the large subunit with the substrate ammonia.</text>
</comment>
<dbReference type="GO" id="GO:0044205">
    <property type="term" value="P:'de novo' UMP biosynthetic process"/>
    <property type="evidence" value="ECO:0007669"/>
    <property type="project" value="UniProtKB-UniRule"/>
</dbReference>
<dbReference type="HAMAP" id="MF_01209">
    <property type="entry name" value="CPSase_S_chain"/>
    <property type="match status" value="1"/>
</dbReference>
<feature type="binding site" evidence="11">
    <location>
        <position position="46"/>
    </location>
    <ligand>
        <name>L-glutamine</name>
        <dbReference type="ChEBI" id="CHEBI:58359"/>
    </ligand>
</feature>
<feature type="binding site" evidence="11">
    <location>
        <position position="250"/>
    </location>
    <ligand>
        <name>L-glutamine</name>
        <dbReference type="ChEBI" id="CHEBI:58359"/>
    </ligand>
</feature>
<evidence type="ECO:0000256" key="9">
    <source>
        <dbReference type="ARBA" id="ARBA00048816"/>
    </source>
</evidence>
<dbReference type="InterPro" id="IPR002474">
    <property type="entry name" value="CarbamoylP_synth_ssu_N"/>
</dbReference>
<feature type="binding site" evidence="11">
    <location>
        <position position="294"/>
    </location>
    <ligand>
        <name>L-glutamine</name>
        <dbReference type="ChEBI" id="CHEBI:58359"/>
    </ligand>
</feature>
<feature type="binding site" evidence="11">
    <location>
        <position position="221"/>
    </location>
    <ligand>
        <name>L-glutamine</name>
        <dbReference type="ChEBI" id="CHEBI:58359"/>
    </ligand>
</feature>
<comment type="catalytic activity">
    <reaction evidence="10 11">
        <text>L-glutamine + H2O = L-glutamate + NH4(+)</text>
        <dbReference type="Rhea" id="RHEA:15889"/>
        <dbReference type="ChEBI" id="CHEBI:15377"/>
        <dbReference type="ChEBI" id="CHEBI:28938"/>
        <dbReference type="ChEBI" id="CHEBI:29985"/>
        <dbReference type="ChEBI" id="CHEBI:58359"/>
    </reaction>
</comment>
<dbReference type="UniPathway" id="UPA00070">
    <property type="reaction ID" value="UER00115"/>
</dbReference>
<dbReference type="InterPro" id="IPR036480">
    <property type="entry name" value="CarbP_synth_ssu_N_sf"/>
</dbReference>
<evidence type="ECO:0000256" key="2">
    <source>
        <dbReference type="ARBA" id="ARBA00005077"/>
    </source>
</evidence>
<dbReference type="InterPro" id="IPR050472">
    <property type="entry name" value="Anth_synth/Amidotransfase"/>
</dbReference>
<dbReference type="GO" id="GO:0005524">
    <property type="term" value="F:ATP binding"/>
    <property type="evidence" value="ECO:0007669"/>
    <property type="project" value="UniProtKB-UniRule"/>
</dbReference>
<keyword evidence="11" id="KW-0028">Amino-acid biosynthesis</keyword>
<feature type="active site" description="Nucleophile" evidence="11">
    <location>
        <position position="249"/>
    </location>
</feature>
<evidence type="ECO:0000256" key="7">
    <source>
        <dbReference type="ARBA" id="ARBA00022962"/>
    </source>
</evidence>
<dbReference type="Gene3D" id="3.50.30.20">
    <property type="entry name" value="Carbamoyl-phosphate synthase small subunit, N-terminal domain"/>
    <property type="match status" value="1"/>
</dbReference>
<reference evidence="13 14" key="1">
    <citation type="submission" date="2016-01" db="EMBL/GenBank/DDBJ databases">
        <title>Genome sequence of Clostridium neopropionicum X4, DSM-3847.</title>
        <authorList>
            <person name="Poehlein A."/>
            <person name="Beck M.H."/>
            <person name="Bengelsdorf F.R."/>
            <person name="Daniel R."/>
            <person name="Duerre P."/>
        </authorList>
    </citation>
    <scope>NUCLEOTIDE SEQUENCE [LARGE SCALE GENOMIC DNA]</scope>
    <source>
        <strain evidence="13 14">DSM-3847</strain>
    </source>
</reference>
<dbReference type="SMART" id="SM01097">
    <property type="entry name" value="CPSase_sm_chain"/>
    <property type="match status" value="1"/>
</dbReference>
<comment type="caution">
    <text evidence="13">The sequence shown here is derived from an EMBL/GenBank/DDBJ whole genome shotgun (WGS) entry which is preliminary data.</text>
</comment>
<dbReference type="Pfam" id="PF00988">
    <property type="entry name" value="CPSase_sm_chain"/>
    <property type="match status" value="1"/>
</dbReference>
<feature type="binding site" evidence="11">
    <location>
        <position position="253"/>
    </location>
    <ligand>
        <name>L-glutamine</name>
        <dbReference type="ChEBI" id="CHEBI:58359"/>
    </ligand>
</feature>
<comment type="pathway">
    <text evidence="2 11">Amino-acid biosynthesis; L-arginine biosynthesis; carbamoyl phosphate from bicarbonate: step 1/1.</text>
</comment>
<keyword evidence="4 11" id="KW-0436">Ligase</keyword>
<dbReference type="CDD" id="cd01744">
    <property type="entry name" value="GATase1_CPSase"/>
    <property type="match status" value="1"/>
</dbReference>
<keyword evidence="11" id="KW-0055">Arginine biosynthesis</keyword>
<dbReference type="PROSITE" id="PS51273">
    <property type="entry name" value="GATASE_TYPE_1"/>
    <property type="match status" value="1"/>
</dbReference>
<dbReference type="PRINTS" id="PR00099">
    <property type="entry name" value="CPSGATASE"/>
</dbReference>
<dbReference type="PRINTS" id="PR00097">
    <property type="entry name" value="ANTSNTHASEII"/>
</dbReference>
<feature type="binding site" evidence="11">
    <location>
        <position position="291"/>
    </location>
    <ligand>
        <name>L-glutamine</name>
        <dbReference type="ChEBI" id="CHEBI:58359"/>
    </ligand>
</feature>
<sequence length="357" mass="38893">MNKAYLVLQNGKVFPGKRFGNQGEITAELVFTTGMEGYLETLTDPSYHGQIVVQTFPLIGNYGVIPDDFESQSPSLSAYIVRNICDLPSNFRNEGTLGEYLEKQGIIGLCDLDTRALTKIIREYGVMNAAIVNEIPEDMEAFARSLSNAALSSSVDKVTCKESYVKNPEGSKHVVLWDFGYKKNMGDELIKRGCKVTVVPAQISAEEILSLKPDGILLSNGPGDPSDNKSIIENIGKVAQSKVPVFGICLGHQMLALAKGAISTKLKYGHRGANQPVCYTPTGRLYITSQNHGYAIKSETLPPSAVLSFTHVNDNTCEGIEYTDIPAFSVQFHPEACGGPKDTNFLFDQFMSLMGGK</sequence>
<dbReference type="FunFam" id="3.50.30.20:FF:000001">
    <property type="entry name" value="Carbamoyl-phosphate synthase small chain"/>
    <property type="match status" value="1"/>
</dbReference>
<dbReference type="Proteomes" id="UP000070539">
    <property type="component" value="Unassembled WGS sequence"/>
</dbReference>
<gene>
    <name evidence="11 13" type="primary">carA</name>
    <name evidence="13" type="ORF">CLNEO_02200</name>
</gene>
<feature type="domain" description="Carbamoyl-phosphate synthase small subunit N-terminal" evidence="12">
    <location>
        <begin position="2"/>
        <end position="132"/>
    </location>
</feature>
<feature type="binding site" evidence="11">
    <location>
        <position position="293"/>
    </location>
    <ligand>
        <name>L-glutamine</name>
        <dbReference type="ChEBI" id="CHEBI:58359"/>
    </ligand>
</feature>
<evidence type="ECO:0000256" key="11">
    <source>
        <dbReference type="HAMAP-Rule" id="MF_01209"/>
    </source>
</evidence>
<dbReference type="UniPathway" id="UPA00068">
    <property type="reaction ID" value="UER00171"/>
</dbReference>
<evidence type="ECO:0000256" key="4">
    <source>
        <dbReference type="ARBA" id="ARBA00022598"/>
    </source>
</evidence>
<dbReference type="InterPro" id="IPR006274">
    <property type="entry name" value="CarbamoylP_synth_ssu"/>
</dbReference>
<evidence type="ECO:0000256" key="6">
    <source>
        <dbReference type="ARBA" id="ARBA00022840"/>
    </source>
</evidence>
<feature type="region of interest" description="CPSase" evidence="11">
    <location>
        <begin position="1"/>
        <end position="172"/>
    </location>
</feature>
<dbReference type="EMBL" id="LRVM01000001">
    <property type="protein sequence ID" value="KXL54123.1"/>
    <property type="molecule type" value="Genomic_DNA"/>
</dbReference>
<evidence type="ECO:0000256" key="1">
    <source>
        <dbReference type="ARBA" id="ARBA00004812"/>
    </source>
</evidence>
<comment type="subunit">
    <text evidence="11">Composed of two chains; the small (or glutamine) chain promotes the hydrolysis of glutamine to ammonia, which is used by the large (or ammonia) chain to synthesize carbamoyl phosphate. Tetramer of heterodimers (alpha,beta)4.</text>
</comment>
<feature type="binding site" evidence="11">
    <location>
        <position position="223"/>
    </location>
    <ligand>
        <name>L-glutamine</name>
        <dbReference type="ChEBI" id="CHEBI:58359"/>
    </ligand>
</feature>
<name>A0A136WI55_9FIRM</name>
<dbReference type="Gene3D" id="3.40.50.880">
    <property type="match status" value="1"/>
</dbReference>
<dbReference type="InterPro" id="IPR017926">
    <property type="entry name" value="GATASE"/>
</dbReference>
<feature type="active site" evidence="11">
    <location>
        <position position="333"/>
    </location>
</feature>
<evidence type="ECO:0000256" key="3">
    <source>
        <dbReference type="ARBA" id="ARBA00007800"/>
    </source>
</evidence>
<dbReference type="Pfam" id="PF00117">
    <property type="entry name" value="GATase"/>
    <property type="match status" value="1"/>
</dbReference>
<evidence type="ECO:0000256" key="10">
    <source>
        <dbReference type="ARBA" id="ARBA00049285"/>
    </source>
</evidence>
<keyword evidence="14" id="KW-1185">Reference proteome</keyword>
<comment type="similarity">
    <text evidence="3 11">Belongs to the CarA family.</text>
</comment>
<dbReference type="GO" id="GO:0006526">
    <property type="term" value="P:L-arginine biosynthetic process"/>
    <property type="evidence" value="ECO:0007669"/>
    <property type="project" value="UniProtKB-UniRule"/>
</dbReference>
<keyword evidence="7 11" id="KW-0315">Glutamine amidotransferase</keyword>
<proteinExistence type="inferred from homology"/>
<dbReference type="STRING" id="36847.CLNEO_02200"/>
<feature type="active site" evidence="11">
    <location>
        <position position="335"/>
    </location>
</feature>
<comment type="catalytic activity">
    <reaction evidence="9 11">
        <text>hydrogencarbonate + L-glutamine + 2 ATP + H2O = carbamoyl phosphate + L-glutamate + 2 ADP + phosphate + 2 H(+)</text>
        <dbReference type="Rhea" id="RHEA:18633"/>
        <dbReference type="ChEBI" id="CHEBI:15377"/>
        <dbReference type="ChEBI" id="CHEBI:15378"/>
        <dbReference type="ChEBI" id="CHEBI:17544"/>
        <dbReference type="ChEBI" id="CHEBI:29985"/>
        <dbReference type="ChEBI" id="CHEBI:30616"/>
        <dbReference type="ChEBI" id="CHEBI:43474"/>
        <dbReference type="ChEBI" id="CHEBI:58228"/>
        <dbReference type="ChEBI" id="CHEBI:58359"/>
        <dbReference type="ChEBI" id="CHEBI:456216"/>
        <dbReference type="EC" id="6.3.5.5"/>
    </reaction>
</comment>
<organism evidence="13 14">
    <name type="scientific">Anaerotignum neopropionicum</name>
    <dbReference type="NCBI Taxonomy" id="36847"/>
    <lineage>
        <taxon>Bacteria</taxon>
        <taxon>Bacillati</taxon>
        <taxon>Bacillota</taxon>
        <taxon>Clostridia</taxon>
        <taxon>Lachnospirales</taxon>
        <taxon>Anaerotignaceae</taxon>
        <taxon>Anaerotignum</taxon>
    </lineage>
</organism>
<dbReference type="GO" id="GO:0006541">
    <property type="term" value="P:glutamine metabolic process"/>
    <property type="evidence" value="ECO:0007669"/>
    <property type="project" value="InterPro"/>
</dbReference>